<keyword evidence="9" id="KW-1185">Reference proteome</keyword>
<evidence type="ECO:0000259" key="7">
    <source>
        <dbReference type="Pfam" id="PF07219"/>
    </source>
</evidence>
<evidence type="ECO:0000256" key="4">
    <source>
        <dbReference type="ARBA" id="ARBA00023136"/>
    </source>
</evidence>
<evidence type="ECO:0000256" key="5">
    <source>
        <dbReference type="SAM" id="MobiDB-lite"/>
    </source>
</evidence>
<feature type="region of interest" description="Disordered" evidence="5">
    <location>
        <begin position="514"/>
        <end position="632"/>
    </location>
</feature>
<comment type="subcellular location">
    <subcellularLocation>
        <location evidence="1">Membrane</location>
    </subcellularLocation>
</comment>
<keyword evidence="3 6" id="KW-1133">Transmembrane helix</keyword>
<dbReference type="SUPFAM" id="SSF48452">
    <property type="entry name" value="TPR-like"/>
    <property type="match status" value="1"/>
</dbReference>
<feature type="compositionally biased region" description="Low complexity" evidence="5">
    <location>
        <begin position="561"/>
        <end position="604"/>
    </location>
</feature>
<gene>
    <name evidence="8" type="ORF">B0A89_03190</name>
</gene>
<dbReference type="GO" id="GO:0016020">
    <property type="term" value="C:membrane"/>
    <property type="evidence" value="ECO:0007669"/>
    <property type="project" value="UniProtKB-SubCell"/>
</dbReference>
<dbReference type="RefSeq" id="WP_085378717.1">
    <property type="nucleotide sequence ID" value="NZ_CP020612.1"/>
</dbReference>
<dbReference type="AlphaFoldDB" id="A0A1W6D0Q7"/>
<sequence>MLLTLLKVTFFFGIVLAAALGAVHLAENGHPLTLQFNGVEYTLGPVQAAVAAIVLVLGAWLLVQVLRLALAFLRFLAGDRTAIDRYFDRSRERKGYRALAEGMLAVASGEGRLAQDQAARAAKYLGQPHVTNVLAAQAAEVAGDAAGAERIYRDMLADGRTRFVGIRGLMQQRLALGDTATALQLAQKAYALKPAHGALQDTLLGLQTRAHDWKGARQTLKDKRRQGTLPQDVHLRRDAVLALQEASEVLAQGNSISAREAAISANRASPDLVPAAVLAARSYMAQKDPRNASRLLQKAWAAQPHPSLAAAYAEIVPDETPAQRLRRFEDLVRQRPEDAESRLLKAELALAAEDFPGARRALGDLAETHPTTRSLAIMAAVERGEGADDSIVRGWLARAMNASRGPQWVCDNCHNVMAEWAPVCDSCGGFDTLAWREPPVMRSMATAGNGVEMLPLIVGRPAMSEDHAEEAFAEGDAYAKRTHSPRHLPAPTAGQDRAGTARRAHEVPLVAPGMVPRESDYAPSVTITDPEPPRHRAHPAPARPAVSVTVTEVAPEPPHAPETAGAGAAPHEAAAPSPAGAAAEHPAAGSAPGAGAPSAHGSAAPREDSPGNPPVRPDVEPPTDEGRGTDLR</sequence>
<dbReference type="KEGG" id="pcon:B0A89_03190"/>
<proteinExistence type="predicted"/>
<dbReference type="InterPro" id="IPR011990">
    <property type="entry name" value="TPR-like_helical_dom_sf"/>
</dbReference>
<keyword evidence="2 6" id="KW-0812">Transmembrane</keyword>
<evidence type="ECO:0000256" key="2">
    <source>
        <dbReference type="ARBA" id="ARBA00022692"/>
    </source>
</evidence>
<keyword evidence="4 6" id="KW-0472">Membrane</keyword>
<feature type="transmembrane region" description="Helical" evidence="6">
    <location>
        <begin position="49"/>
        <end position="70"/>
    </location>
</feature>
<dbReference type="InterPro" id="IPR010817">
    <property type="entry name" value="HemY_N"/>
</dbReference>
<evidence type="ECO:0000256" key="6">
    <source>
        <dbReference type="SAM" id="Phobius"/>
    </source>
</evidence>
<dbReference type="Gene3D" id="1.25.40.10">
    <property type="entry name" value="Tetratricopeptide repeat domain"/>
    <property type="match status" value="1"/>
</dbReference>
<dbReference type="EMBL" id="CP020612">
    <property type="protein sequence ID" value="ARJ70678.1"/>
    <property type="molecule type" value="Genomic_DNA"/>
</dbReference>
<accession>A0A1W6D0Q7</accession>
<organism evidence="8 9">
    <name type="scientific">Paracoccus contaminans</name>
    <dbReference type="NCBI Taxonomy" id="1945662"/>
    <lineage>
        <taxon>Bacteria</taxon>
        <taxon>Pseudomonadati</taxon>
        <taxon>Pseudomonadota</taxon>
        <taxon>Alphaproteobacteria</taxon>
        <taxon>Rhodobacterales</taxon>
        <taxon>Paracoccaceae</taxon>
        <taxon>Paracoccus</taxon>
    </lineage>
</organism>
<name>A0A1W6D0Q7_9RHOB</name>
<evidence type="ECO:0000256" key="1">
    <source>
        <dbReference type="ARBA" id="ARBA00004370"/>
    </source>
</evidence>
<evidence type="ECO:0000256" key="3">
    <source>
        <dbReference type="ARBA" id="ARBA00022989"/>
    </source>
</evidence>
<dbReference type="InterPro" id="IPR016982">
    <property type="entry name" value="Mms48"/>
</dbReference>
<dbReference type="PIRSF" id="PIRSF031802">
    <property type="entry name" value="UCP031802"/>
    <property type="match status" value="1"/>
</dbReference>
<reference evidence="8 9" key="1">
    <citation type="submission" date="2017-03" db="EMBL/GenBank/DDBJ databases">
        <title>Genome sequence of Paracoccus contaminans isolated from a water microcosm.</title>
        <authorList>
            <person name="Aurass P."/>
            <person name="Karste S."/>
            <person name="Trost E."/>
            <person name="Glaeser S.P."/>
            <person name="Kaempfer P."/>
            <person name="Flieger A."/>
        </authorList>
    </citation>
    <scope>NUCLEOTIDE SEQUENCE [LARGE SCALE GENOMIC DNA]</scope>
    <source>
        <strain evidence="9">RKI 16-01929T\LMG 29738T\CCM 8701T\CIP 111112T</strain>
    </source>
</reference>
<dbReference type="Pfam" id="PF07219">
    <property type="entry name" value="HemY_N"/>
    <property type="match status" value="1"/>
</dbReference>
<protein>
    <submittedName>
        <fullName evidence="8">Heme biosynthesis protein HemY</fullName>
    </submittedName>
</protein>
<feature type="region of interest" description="Disordered" evidence="5">
    <location>
        <begin position="479"/>
        <end position="502"/>
    </location>
</feature>
<feature type="domain" description="HemY N-terminal" evidence="7">
    <location>
        <begin position="33"/>
        <end position="142"/>
    </location>
</feature>
<evidence type="ECO:0000313" key="8">
    <source>
        <dbReference type="EMBL" id="ARJ70678.1"/>
    </source>
</evidence>
<dbReference type="STRING" id="1945662.B0A89_03190"/>
<dbReference type="Proteomes" id="UP000193017">
    <property type="component" value="Chromosome"/>
</dbReference>
<evidence type="ECO:0000313" key="9">
    <source>
        <dbReference type="Proteomes" id="UP000193017"/>
    </source>
</evidence>